<sequence>MADTAVSPLIARLISLLTEEAKLLRGIHGEVADIKDELESIQIFLKDADARAAAEEDISDGAKTWVKQVREVAFHIDVAIDQYLLHEAKHDPRRLHFTGFFPKITHLLKTFNSRHEIATKIQEIKASVQKIKDRSKRYSFKSIDQGSSSGTRNDRWHDPRKDSFYLDDADVVGIESPRDELIGWLVEGLPYRSVLSVVGMGGLGKTTLAKKVYDHQKVRGHFDCHAWIPVSQSYNTEHLLRSMIKQFCKARMEYPPQGLDEMDEELLINELRNYLQQKRYVVVFDDVWKIDFWEDIKHALIDNHKGGRIMITTRNREVASYCKKSSTVHVHELQPLPQDEAWKLFCKRVFQFDFGGHCPPALENLSHNIVEKCKGLPLAIVAIGGLLSTKDKTIFEWQNLHDGLGIELGRNPHLVGVDKILSLSYEDLPYNLKSCFLYLGMYPEDYSINCVRLIRQWIAEGFVKKIEGKTVEEIAREYLTELIHRSLVQVSIVDFDGKVRRCRLHDLLREIVLQKMKDLSFCHVLSKKELSFEGLTRRVSIDRGSYSVLKGFKDKHIHSILLFNLDELPKSFMITFFADFKLLKVMDFEDAPLYHIPEDMGSLFHLRYLSFRNTKVNVLPKSIGKLQNLETLDLKQTLICDIPVEINKLGKLRHFLAYNRDYKKDFNLTWQKGVKIQKGVGCLKSLQKLYYVKVNHGGIDLIEELGKLKQLKKLGIQNMTTEIGRAFCASIQNMKDLQSLEVSSICEDEIIDLQSMSSPPQFLQRLHISGRLDKLPDWIPKLQHLVRLRMFWSRLEDDPLKALQNLPNLLQLTFSRQAYDGEQLHFKTGGFLKLKELGLHHLNGLYSLMIDEGALPLLEMLSIGPTPQLKEVPSGIHHLKNLKQLIFWDMPKEFEESLDHEQGPDNWIVEHVPVVYIGHKVRIGYYGYDRHILGSKHLERSRKQTINQNDDHKDNDSHGINSVEKG</sequence>
<feature type="domain" description="Disease resistance N-terminal" evidence="6">
    <location>
        <begin position="5"/>
        <end position="92"/>
    </location>
</feature>
<dbReference type="PANTHER" id="PTHR23155">
    <property type="entry name" value="DISEASE RESISTANCE PROTEIN RP"/>
    <property type="match status" value="1"/>
</dbReference>
<dbReference type="InterPro" id="IPR027417">
    <property type="entry name" value="P-loop_NTPase"/>
</dbReference>
<dbReference type="GO" id="GO:0098542">
    <property type="term" value="P:defense response to other organism"/>
    <property type="evidence" value="ECO:0007669"/>
    <property type="project" value="TreeGrafter"/>
</dbReference>
<dbReference type="PRINTS" id="PR00364">
    <property type="entry name" value="DISEASERSIST"/>
</dbReference>
<dbReference type="InterPro" id="IPR038005">
    <property type="entry name" value="RX-like_CC"/>
</dbReference>
<dbReference type="EMBL" id="OIVN01001377">
    <property type="protein sequence ID" value="SPC93260.1"/>
    <property type="molecule type" value="Genomic_DNA"/>
</dbReference>
<feature type="region of interest" description="Disordered" evidence="4">
    <location>
        <begin position="943"/>
        <end position="966"/>
    </location>
</feature>
<dbReference type="Gene3D" id="1.10.8.430">
    <property type="entry name" value="Helical domain of apoptotic protease-activating factors"/>
    <property type="match status" value="1"/>
</dbReference>
<evidence type="ECO:0000256" key="4">
    <source>
        <dbReference type="SAM" id="MobiDB-lite"/>
    </source>
</evidence>
<dbReference type="Gene3D" id="3.40.50.300">
    <property type="entry name" value="P-loop containing nucleotide triphosphate hydrolases"/>
    <property type="match status" value="1"/>
</dbReference>
<keyword evidence="2" id="KW-0547">Nucleotide-binding</keyword>
<evidence type="ECO:0000256" key="1">
    <source>
        <dbReference type="ARBA" id="ARBA00022737"/>
    </source>
</evidence>
<dbReference type="Pfam" id="PF23598">
    <property type="entry name" value="LRR_14"/>
    <property type="match status" value="1"/>
</dbReference>
<dbReference type="GO" id="GO:0043531">
    <property type="term" value="F:ADP binding"/>
    <property type="evidence" value="ECO:0007669"/>
    <property type="project" value="InterPro"/>
</dbReference>
<protein>
    <recommendedName>
        <fullName evidence="10">Disease resistance protein RPM1-like</fullName>
    </recommendedName>
</protein>
<evidence type="ECO:0000259" key="8">
    <source>
        <dbReference type="Pfam" id="PF23598"/>
    </source>
</evidence>
<dbReference type="InterPro" id="IPR032675">
    <property type="entry name" value="LRR_dom_sf"/>
</dbReference>
<organism evidence="9">
    <name type="scientific">Fagus sylvatica</name>
    <name type="common">Beechnut</name>
    <dbReference type="NCBI Taxonomy" id="28930"/>
    <lineage>
        <taxon>Eukaryota</taxon>
        <taxon>Viridiplantae</taxon>
        <taxon>Streptophyta</taxon>
        <taxon>Embryophyta</taxon>
        <taxon>Tracheophyta</taxon>
        <taxon>Spermatophyta</taxon>
        <taxon>Magnoliopsida</taxon>
        <taxon>eudicotyledons</taxon>
        <taxon>Gunneridae</taxon>
        <taxon>Pentapetalae</taxon>
        <taxon>rosids</taxon>
        <taxon>fabids</taxon>
        <taxon>Fagales</taxon>
        <taxon>Fagaceae</taxon>
        <taxon>Fagus</taxon>
    </lineage>
</organism>
<feature type="domain" description="Disease resistance R13L4/SHOC-2-like LRR" evidence="8">
    <location>
        <begin position="574"/>
        <end position="887"/>
    </location>
</feature>
<gene>
    <name evidence="9" type="ORF">FSB_LOCUS21142</name>
</gene>
<dbReference type="InterPro" id="IPR058922">
    <property type="entry name" value="WHD_DRP"/>
</dbReference>
<keyword evidence="3" id="KW-0611">Plant defense</keyword>
<dbReference type="Gene3D" id="1.10.10.10">
    <property type="entry name" value="Winged helix-like DNA-binding domain superfamily/Winged helix DNA-binding domain"/>
    <property type="match status" value="1"/>
</dbReference>
<evidence type="ECO:0000259" key="7">
    <source>
        <dbReference type="Pfam" id="PF23559"/>
    </source>
</evidence>
<keyword evidence="1" id="KW-0677">Repeat</keyword>
<evidence type="ECO:0000313" key="9">
    <source>
        <dbReference type="EMBL" id="SPC93260.1"/>
    </source>
</evidence>
<dbReference type="Pfam" id="PF18052">
    <property type="entry name" value="Rx_N"/>
    <property type="match status" value="1"/>
</dbReference>
<feature type="domain" description="Disease resistance protein winged helix" evidence="7">
    <location>
        <begin position="441"/>
        <end position="512"/>
    </location>
</feature>
<dbReference type="InterPro" id="IPR055414">
    <property type="entry name" value="LRR_R13L4/SHOC2-like"/>
</dbReference>
<dbReference type="InterPro" id="IPR041118">
    <property type="entry name" value="Rx_N"/>
</dbReference>
<dbReference type="FunFam" id="1.10.10.10:FF:000322">
    <property type="entry name" value="Probable disease resistance protein At1g63360"/>
    <property type="match status" value="1"/>
</dbReference>
<evidence type="ECO:0008006" key="10">
    <source>
        <dbReference type="Google" id="ProtNLM"/>
    </source>
</evidence>
<name>A0A2N9G1M8_FAGSY</name>
<dbReference type="SUPFAM" id="SSF52540">
    <property type="entry name" value="P-loop containing nucleoside triphosphate hydrolases"/>
    <property type="match status" value="1"/>
</dbReference>
<proteinExistence type="predicted"/>
<dbReference type="InterPro" id="IPR044974">
    <property type="entry name" value="Disease_R_plants"/>
</dbReference>
<dbReference type="Gene3D" id="3.80.10.10">
    <property type="entry name" value="Ribonuclease Inhibitor"/>
    <property type="match status" value="1"/>
</dbReference>
<dbReference type="InterPro" id="IPR002182">
    <property type="entry name" value="NB-ARC"/>
</dbReference>
<accession>A0A2N9G1M8</accession>
<dbReference type="Pfam" id="PF00931">
    <property type="entry name" value="NB-ARC"/>
    <property type="match status" value="1"/>
</dbReference>
<dbReference type="InterPro" id="IPR042197">
    <property type="entry name" value="Apaf_helical"/>
</dbReference>
<evidence type="ECO:0000256" key="2">
    <source>
        <dbReference type="ARBA" id="ARBA00022741"/>
    </source>
</evidence>
<dbReference type="Pfam" id="PF23559">
    <property type="entry name" value="WHD_DRP"/>
    <property type="match status" value="1"/>
</dbReference>
<dbReference type="AlphaFoldDB" id="A0A2N9G1M8"/>
<dbReference type="FunFam" id="3.40.50.300:FF:001091">
    <property type="entry name" value="Probable disease resistance protein At1g61300"/>
    <property type="match status" value="1"/>
</dbReference>
<dbReference type="Gene3D" id="1.20.5.4130">
    <property type="match status" value="1"/>
</dbReference>
<reference evidence="9" key="1">
    <citation type="submission" date="2018-02" db="EMBL/GenBank/DDBJ databases">
        <authorList>
            <person name="Cohen D.B."/>
            <person name="Kent A.D."/>
        </authorList>
    </citation>
    <scope>NUCLEOTIDE SEQUENCE</scope>
</reference>
<dbReference type="PANTHER" id="PTHR23155:SF1052">
    <property type="entry name" value="DISEASE RESISTANCE PROTEIN RPM1"/>
    <property type="match status" value="1"/>
</dbReference>
<dbReference type="CDD" id="cd14798">
    <property type="entry name" value="RX-CC_like"/>
    <property type="match status" value="1"/>
</dbReference>
<dbReference type="InterPro" id="IPR036388">
    <property type="entry name" value="WH-like_DNA-bd_sf"/>
</dbReference>
<evidence type="ECO:0000256" key="3">
    <source>
        <dbReference type="ARBA" id="ARBA00022821"/>
    </source>
</evidence>
<evidence type="ECO:0000259" key="6">
    <source>
        <dbReference type="Pfam" id="PF18052"/>
    </source>
</evidence>
<dbReference type="SUPFAM" id="SSF52058">
    <property type="entry name" value="L domain-like"/>
    <property type="match status" value="1"/>
</dbReference>
<evidence type="ECO:0000259" key="5">
    <source>
        <dbReference type="Pfam" id="PF00931"/>
    </source>
</evidence>
<feature type="domain" description="NB-ARC" evidence="5">
    <location>
        <begin position="176"/>
        <end position="351"/>
    </location>
</feature>